<proteinExistence type="predicted"/>
<sequence length="63" mass="7267">MNLSLTSPFLLLRSTLATRKGTGPVRALRDYLHKTRDCRPRCSRLFVTVTEPRRVVHPHTISH</sequence>
<feature type="signal peptide" evidence="1">
    <location>
        <begin position="1"/>
        <end position="17"/>
    </location>
</feature>
<gene>
    <name evidence="2" type="ORF">E2C01_066457</name>
</gene>
<protein>
    <submittedName>
        <fullName evidence="2">Uncharacterized protein</fullName>
    </submittedName>
</protein>
<keyword evidence="1" id="KW-0732">Signal</keyword>
<evidence type="ECO:0000313" key="3">
    <source>
        <dbReference type="Proteomes" id="UP000324222"/>
    </source>
</evidence>
<dbReference type="AlphaFoldDB" id="A0A5B7HPU1"/>
<feature type="chain" id="PRO_5022872861" evidence="1">
    <location>
        <begin position="18"/>
        <end position="63"/>
    </location>
</feature>
<keyword evidence="3" id="KW-1185">Reference proteome</keyword>
<evidence type="ECO:0000256" key="1">
    <source>
        <dbReference type="SAM" id="SignalP"/>
    </source>
</evidence>
<comment type="caution">
    <text evidence="2">The sequence shown here is derived from an EMBL/GenBank/DDBJ whole genome shotgun (WGS) entry which is preliminary data.</text>
</comment>
<evidence type="ECO:0000313" key="2">
    <source>
        <dbReference type="EMBL" id="MPC72163.1"/>
    </source>
</evidence>
<reference evidence="2 3" key="1">
    <citation type="submission" date="2019-05" db="EMBL/GenBank/DDBJ databases">
        <title>Another draft genome of Portunus trituberculatus and its Hox gene families provides insights of decapod evolution.</title>
        <authorList>
            <person name="Jeong J.-H."/>
            <person name="Song I."/>
            <person name="Kim S."/>
            <person name="Choi T."/>
            <person name="Kim D."/>
            <person name="Ryu S."/>
            <person name="Kim W."/>
        </authorList>
    </citation>
    <scope>NUCLEOTIDE SEQUENCE [LARGE SCALE GENOMIC DNA]</scope>
    <source>
        <tissue evidence="2">Muscle</tissue>
    </source>
</reference>
<dbReference type="Proteomes" id="UP000324222">
    <property type="component" value="Unassembled WGS sequence"/>
</dbReference>
<name>A0A5B7HPU1_PORTR</name>
<accession>A0A5B7HPU1</accession>
<organism evidence="2 3">
    <name type="scientific">Portunus trituberculatus</name>
    <name type="common">Swimming crab</name>
    <name type="synonym">Neptunus trituberculatus</name>
    <dbReference type="NCBI Taxonomy" id="210409"/>
    <lineage>
        <taxon>Eukaryota</taxon>
        <taxon>Metazoa</taxon>
        <taxon>Ecdysozoa</taxon>
        <taxon>Arthropoda</taxon>
        <taxon>Crustacea</taxon>
        <taxon>Multicrustacea</taxon>
        <taxon>Malacostraca</taxon>
        <taxon>Eumalacostraca</taxon>
        <taxon>Eucarida</taxon>
        <taxon>Decapoda</taxon>
        <taxon>Pleocyemata</taxon>
        <taxon>Brachyura</taxon>
        <taxon>Eubrachyura</taxon>
        <taxon>Portunoidea</taxon>
        <taxon>Portunidae</taxon>
        <taxon>Portuninae</taxon>
        <taxon>Portunus</taxon>
    </lineage>
</organism>
<dbReference type="EMBL" id="VSRR010034254">
    <property type="protein sequence ID" value="MPC72163.1"/>
    <property type="molecule type" value="Genomic_DNA"/>
</dbReference>